<dbReference type="Proteomes" id="UP001430356">
    <property type="component" value="Unassembled WGS sequence"/>
</dbReference>
<evidence type="ECO:0000313" key="3">
    <source>
        <dbReference type="Proteomes" id="UP001430356"/>
    </source>
</evidence>
<comment type="caution">
    <text evidence="2">The sequence shown here is derived from an EMBL/GenBank/DDBJ whole genome shotgun (WGS) entry which is preliminary data.</text>
</comment>
<gene>
    <name evidence="2" type="ORF">NESM_000124500</name>
</gene>
<feature type="region of interest" description="Disordered" evidence="1">
    <location>
        <begin position="1"/>
        <end position="57"/>
    </location>
</feature>
<feature type="region of interest" description="Disordered" evidence="1">
    <location>
        <begin position="114"/>
        <end position="139"/>
    </location>
</feature>
<accession>A0AAW0F4U5</accession>
<dbReference type="AlphaFoldDB" id="A0AAW0F4U5"/>
<dbReference type="EMBL" id="JAECZO010000007">
    <property type="protein sequence ID" value="KAK7200676.1"/>
    <property type="molecule type" value="Genomic_DNA"/>
</dbReference>
<organism evidence="2 3">
    <name type="scientific">Novymonas esmeraldas</name>
    <dbReference type="NCBI Taxonomy" id="1808958"/>
    <lineage>
        <taxon>Eukaryota</taxon>
        <taxon>Discoba</taxon>
        <taxon>Euglenozoa</taxon>
        <taxon>Kinetoplastea</taxon>
        <taxon>Metakinetoplastina</taxon>
        <taxon>Trypanosomatida</taxon>
        <taxon>Trypanosomatidae</taxon>
        <taxon>Novymonas</taxon>
    </lineage>
</organism>
<name>A0AAW0F4U5_9TRYP</name>
<sequence>MSFHHLVSSPDLSGSGIPPPSSMRRTTLPTHCDAQRRGEHGTGSTSRKNSNNSAAATSGATAAAAATATLAAWTRARLVESTSHILAAQPADPLRVHSVRLSMETLLLAAYPARSAPSGGEKDAEAPSDPGRVMGASTATPPAMKTVVSIGVSPKLKSSSAAGYPNFSAPAVEHLVEQVWVRQLLQPYGLHAVARCVCACPPLRLAPPARPTSTAWTAMHGSSSDSLAVAAETMHTPSPALQQSWMDMFALLHRQSRLSGAELVAVSAVHRDASAGSAASVPPADYRATEEIPVSLALLAVMAVIEEHLRAAECGGGERGTGRPPRLCRRLQMAVKALAMQLLVSLLQMQLQAESTVCSSSSSSTPPTPVTDEALEKEGGATVGTPYAMRDVYRLSAEQMDELHGWMQDRLHDALSPSPSPSSPSSPAVSGHHGGDAVVDIAGVSPAAALQSRISAYLDCLVGGGVSGAAPAAVTLDTFVAFMERLSPLLVAHQHTVTAMAMALAARTPTPSSTAGEPWPPPWTVERVGRCAAALAQRLSVADDSETATSTAPPLPLAWRMHVNQLAELLAPFRGDAVEHARHQSTDGDVLHRLRQRLVSWTASTAAGDLSETPRHGSNNNCSSGAMLAELVGAWVSHVAEACIVTLYS</sequence>
<feature type="region of interest" description="Disordered" evidence="1">
    <location>
        <begin position="412"/>
        <end position="434"/>
    </location>
</feature>
<protein>
    <submittedName>
        <fullName evidence="2">Uncharacterized protein</fullName>
    </submittedName>
</protein>
<proteinExistence type="predicted"/>
<evidence type="ECO:0000256" key="1">
    <source>
        <dbReference type="SAM" id="MobiDB-lite"/>
    </source>
</evidence>
<feature type="compositionally biased region" description="Low complexity" evidence="1">
    <location>
        <begin position="44"/>
        <end position="57"/>
    </location>
</feature>
<evidence type="ECO:0000313" key="2">
    <source>
        <dbReference type="EMBL" id="KAK7200676.1"/>
    </source>
</evidence>
<keyword evidence="3" id="KW-1185">Reference proteome</keyword>
<reference evidence="2 3" key="1">
    <citation type="journal article" date="2021" name="MBio">
        <title>A New Model Trypanosomatid, Novymonas esmeraldas: Genomic Perception of Its 'Candidatus Pandoraea novymonadis' Endosymbiont.</title>
        <authorList>
            <person name="Zakharova A."/>
            <person name="Saura A."/>
            <person name="Butenko A."/>
            <person name="Podesvova L."/>
            <person name="Warmusova S."/>
            <person name="Kostygov A.Y."/>
            <person name="Nenarokova A."/>
            <person name="Lukes J."/>
            <person name="Opperdoes F.R."/>
            <person name="Yurchenko V."/>
        </authorList>
    </citation>
    <scope>NUCLEOTIDE SEQUENCE [LARGE SCALE GENOMIC DNA]</scope>
    <source>
        <strain evidence="2 3">E262AT.01</strain>
    </source>
</reference>